<sequence length="516" mass="59262">MSATAKEDDITDNASSRRMRKRELDRRCQRVARERTKNRIAYLEGLVDHFQNSDSSGQVSTLMKQLSDIARDRDTLARTLQGIQNSIQSHQSLINGKEMTGKTSSSSPRQCSESLERFDDEDAVDPVMSFPPHRGEDSLSLTIAVDTKLPSKYRPVQKKPLLMQRHELPIQSPNADAFDPSKAFISGGITENHGILQDPIIPRTVAGCECSDGRRGEQTINMWRFANEVLTEPARTDADLERFEDVMEEDAPVRALIEGWPAVEKLYGGVLPPTWAKLRRIDEVVFGTCNVRERLAILRVMHKLMRYHTNFQKKSSVPAWYLKRPSQTIAHSYAIDYFAWPGLRERFVFYQHNYCSNVFWQLFCKSFRILWPFEFRDCYTRNLETGQYQISPQFDERIGDINAWTMSGEIFKKWPEFHSDIPSFNFIPASMSNSMKQMVPPIRSTMLDSITDDRRDDAGQEEISPMFLDSWNTTAPFASSPAKALNFIGIPQYMEYPGLSNEQSRKDILAHDKGKQ</sequence>
<dbReference type="PANTHER" id="PTHR37012:SF7">
    <property type="entry name" value="B-ZIP TRANSCRIPTION FACTOR (EUROFUNG)-RELATED"/>
    <property type="match status" value="1"/>
</dbReference>
<evidence type="ECO:0008006" key="6">
    <source>
        <dbReference type="Google" id="ProtNLM"/>
    </source>
</evidence>
<evidence type="ECO:0000313" key="4">
    <source>
        <dbReference type="Proteomes" id="UP000433883"/>
    </source>
</evidence>
<evidence type="ECO:0000313" key="2">
    <source>
        <dbReference type="EMBL" id="KAE9982291.1"/>
    </source>
</evidence>
<dbReference type="PANTHER" id="PTHR37012">
    <property type="entry name" value="B-ZIP TRANSCRIPTION FACTOR (EUROFUNG)-RELATED"/>
    <property type="match status" value="1"/>
</dbReference>
<keyword evidence="5" id="KW-1185">Reference proteome</keyword>
<dbReference type="EMBL" id="WNWQ01000046">
    <property type="protein sequence ID" value="KAE9982291.1"/>
    <property type="molecule type" value="Genomic_DNA"/>
</dbReference>
<comment type="caution">
    <text evidence="2">The sequence shown here is derived from an EMBL/GenBank/DDBJ whole genome shotgun (WGS) entry which is preliminary data.</text>
</comment>
<name>A0A8H3V541_VENIN</name>
<proteinExistence type="predicted"/>
<dbReference type="InterPro" id="IPR021833">
    <property type="entry name" value="DUF3425"/>
</dbReference>
<feature type="compositionally biased region" description="Polar residues" evidence="1">
    <location>
        <begin position="101"/>
        <end position="113"/>
    </location>
</feature>
<dbReference type="Proteomes" id="UP000433883">
    <property type="component" value="Unassembled WGS sequence"/>
</dbReference>
<evidence type="ECO:0000313" key="5">
    <source>
        <dbReference type="Proteomes" id="UP000490939"/>
    </source>
</evidence>
<dbReference type="CDD" id="cd14688">
    <property type="entry name" value="bZIP_YAP"/>
    <property type="match status" value="1"/>
</dbReference>
<feature type="region of interest" description="Disordered" evidence="1">
    <location>
        <begin position="97"/>
        <end position="117"/>
    </location>
</feature>
<accession>A0A8H3V541</accession>
<feature type="region of interest" description="Disordered" evidence="1">
    <location>
        <begin position="1"/>
        <end position="26"/>
    </location>
</feature>
<organism evidence="2 4">
    <name type="scientific">Venturia inaequalis</name>
    <name type="common">Apple scab fungus</name>
    <dbReference type="NCBI Taxonomy" id="5025"/>
    <lineage>
        <taxon>Eukaryota</taxon>
        <taxon>Fungi</taxon>
        <taxon>Dikarya</taxon>
        <taxon>Ascomycota</taxon>
        <taxon>Pezizomycotina</taxon>
        <taxon>Dothideomycetes</taxon>
        <taxon>Pleosporomycetidae</taxon>
        <taxon>Venturiales</taxon>
        <taxon>Venturiaceae</taxon>
        <taxon>Venturia</taxon>
    </lineage>
</organism>
<reference evidence="2 4" key="1">
    <citation type="submission" date="2019-11" db="EMBL/GenBank/DDBJ databases">
        <title>Venturia inaequalis Genome Resource.</title>
        <authorList>
            <person name="Lichtner F.J."/>
        </authorList>
    </citation>
    <scope>NUCLEOTIDE SEQUENCE [LARGE SCALE GENOMIC DNA]</scope>
    <source>
        <strain evidence="2">Bline_iso_100314</strain>
        <strain evidence="3 5">DMI_063113</strain>
    </source>
</reference>
<dbReference type="Proteomes" id="UP000490939">
    <property type="component" value="Unassembled WGS sequence"/>
</dbReference>
<protein>
    <recommendedName>
        <fullName evidence="6">BZIP transcription factor</fullName>
    </recommendedName>
</protein>
<dbReference type="Pfam" id="PF11905">
    <property type="entry name" value="DUF3425"/>
    <property type="match status" value="1"/>
</dbReference>
<gene>
    <name evidence="2" type="ORF">BLS_006298</name>
    <name evidence="3" type="ORF">EG327_001095</name>
</gene>
<dbReference type="AlphaFoldDB" id="A0A8H3V541"/>
<evidence type="ECO:0000313" key="3">
    <source>
        <dbReference type="EMBL" id="KAE9990648.1"/>
    </source>
</evidence>
<dbReference type="EMBL" id="WNWR01000127">
    <property type="protein sequence ID" value="KAE9990648.1"/>
    <property type="molecule type" value="Genomic_DNA"/>
</dbReference>
<evidence type="ECO:0000256" key="1">
    <source>
        <dbReference type="SAM" id="MobiDB-lite"/>
    </source>
</evidence>